<dbReference type="PANTHER" id="PTHR11142">
    <property type="entry name" value="PSEUDOURIDYLATE SYNTHASE"/>
    <property type="match status" value="1"/>
</dbReference>
<evidence type="ECO:0000256" key="5">
    <source>
        <dbReference type="PIRSR" id="PIRSR001430-1"/>
    </source>
</evidence>
<evidence type="ECO:0000259" key="8">
    <source>
        <dbReference type="Pfam" id="PF01416"/>
    </source>
</evidence>
<comment type="caution">
    <text evidence="9">The sequence shown here is derived from an EMBL/GenBank/DDBJ whole genome shotgun (WGS) entry which is preliminary data.</text>
</comment>
<comment type="caution">
    <text evidence="4">Lacks conserved residue(s) required for the propagation of feature annotation.</text>
</comment>
<dbReference type="EMBL" id="SDHZ01000004">
    <property type="protein sequence ID" value="RXK81479.1"/>
    <property type="molecule type" value="Genomic_DNA"/>
</dbReference>
<protein>
    <recommendedName>
        <fullName evidence="4">tRNA pseudouridine synthase A</fullName>
        <ecNumber evidence="4">5.4.99.12</ecNumber>
    </recommendedName>
    <alternativeName>
        <fullName evidence="4">tRNA pseudouridine(38-40) synthase</fullName>
    </alternativeName>
    <alternativeName>
        <fullName evidence="4">tRNA pseudouridylate synthase I</fullName>
    </alternativeName>
    <alternativeName>
        <fullName evidence="4">tRNA-uridine isomerase I</fullName>
    </alternativeName>
</protein>
<keyword evidence="2 4" id="KW-0819">tRNA processing</keyword>
<dbReference type="OrthoDB" id="9811823at2"/>
<dbReference type="AlphaFoldDB" id="A0A4Q1D165"/>
<dbReference type="PANTHER" id="PTHR11142:SF0">
    <property type="entry name" value="TRNA PSEUDOURIDINE SYNTHASE-LIKE 1"/>
    <property type="match status" value="1"/>
</dbReference>
<comment type="subunit">
    <text evidence="4">Homodimer.</text>
</comment>
<dbReference type="Gene3D" id="3.30.70.660">
    <property type="entry name" value="Pseudouridine synthase I, catalytic domain, C-terminal subdomain"/>
    <property type="match status" value="1"/>
</dbReference>
<dbReference type="EC" id="5.4.99.12" evidence="4"/>
<reference evidence="9 10" key="1">
    <citation type="submission" date="2019-01" db="EMBL/GenBank/DDBJ databases">
        <title>Filimonas sp. strain TTM-71.</title>
        <authorList>
            <person name="Chen W.-M."/>
        </authorList>
    </citation>
    <scope>NUCLEOTIDE SEQUENCE [LARGE SCALE GENOMIC DNA]</scope>
    <source>
        <strain evidence="9 10">TTM-71</strain>
    </source>
</reference>
<dbReference type="InterPro" id="IPR020097">
    <property type="entry name" value="PsdUridine_synth_TruA_a/b_dom"/>
</dbReference>
<evidence type="ECO:0000256" key="3">
    <source>
        <dbReference type="ARBA" id="ARBA00023235"/>
    </source>
</evidence>
<dbReference type="InterPro" id="IPR020095">
    <property type="entry name" value="PsdUridine_synth_TruA_C"/>
</dbReference>
<evidence type="ECO:0000256" key="4">
    <source>
        <dbReference type="HAMAP-Rule" id="MF_00171"/>
    </source>
</evidence>
<comment type="function">
    <text evidence="4">Formation of pseudouridine at positions 38, 39 and 40 in the anticodon stem and loop of transfer RNAs.</text>
</comment>
<dbReference type="Pfam" id="PF01416">
    <property type="entry name" value="PseudoU_synth_1"/>
    <property type="match status" value="1"/>
</dbReference>
<accession>A0A4Q1D165</accession>
<organism evidence="9 10">
    <name type="scientific">Filimonas effusa</name>
    <dbReference type="NCBI Taxonomy" id="2508721"/>
    <lineage>
        <taxon>Bacteria</taxon>
        <taxon>Pseudomonadati</taxon>
        <taxon>Bacteroidota</taxon>
        <taxon>Chitinophagia</taxon>
        <taxon>Chitinophagales</taxon>
        <taxon>Chitinophagaceae</taxon>
        <taxon>Filimonas</taxon>
    </lineage>
</organism>
<evidence type="ECO:0000256" key="1">
    <source>
        <dbReference type="ARBA" id="ARBA00009375"/>
    </source>
</evidence>
<dbReference type="SUPFAM" id="SSF55120">
    <property type="entry name" value="Pseudouridine synthase"/>
    <property type="match status" value="1"/>
</dbReference>
<sequence length="241" mass="27679">MPRYFLELAYKGTAYSGFQVQDNVVTVQSEVEKALQTVLRIPVALTGSSRTDAGVHALQNYFHFDFPHEIAPRLLYNINAVLPPDIVAKSLKQVADDAHSRFMATSREYRYHIYREKDPFLNDRAWFFPYKLELSLLNEAAGVLKEYKDFTSFSKRNTQVKTFICDIQYSQWHEHDNQLIYEVKANRFLRGMVRGLVATMVRVGRGSMTIDEFRGVIEAKDCSKADFAAPGAGLFLVRVNY</sequence>
<dbReference type="InterPro" id="IPR001406">
    <property type="entry name" value="PsdUridine_synth_TruA"/>
</dbReference>
<evidence type="ECO:0000313" key="10">
    <source>
        <dbReference type="Proteomes" id="UP000290545"/>
    </source>
</evidence>
<dbReference type="NCBIfam" id="TIGR00071">
    <property type="entry name" value="hisT_truA"/>
    <property type="match status" value="1"/>
</dbReference>
<feature type="binding site" evidence="4 6">
    <location>
        <position position="109"/>
    </location>
    <ligand>
        <name>substrate</name>
    </ligand>
</feature>
<dbReference type="InterPro" id="IPR020094">
    <property type="entry name" value="TruA/RsuA/RluB/E/F_N"/>
</dbReference>
<evidence type="ECO:0000256" key="2">
    <source>
        <dbReference type="ARBA" id="ARBA00022694"/>
    </source>
</evidence>
<keyword evidence="10" id="KW-1185">Reference proteome</keyword>
<dbReference type="GO" id="GO:0003723">
    <property type="term" value="F:RNA binding"/>
    <property type="evidence" value="ECO:0007669"/>
    <property type="project" value="InterPro"/>
</dbReference>
<dbReference type="Gene3D" id="3.30.70.580">
    <property type="entry name" value="Pseudouridine synthase I, catalytic domain, N-terminal subdomain"/>
    <property type="match status" value="1"/>
</dbReference>
<evidence type="ECO:0000313" key="9">
    <source>
        <dbReference type="EMBL" id="RXK81479.1"/>
    </source>
</evidence>
<dbReference type="FunFam" id="3.30.70.580:FF:000001">
    <property type="entry name" value="tRNA pseudouridine synthase A"/>
    <property type="match status" value="1"/>
</dbReference>
<name>A0A4Q1D165_9BACT</name>
<proteinExistence type="inferred from homology"/>
<feature type="active site" description="Nucleophile" evidence="4 5">
    <location>
        <position position="52"/>
    </location>
</feature>
<dbReference type="GO" id="GO:0031119">
    <property type="term" value="P:tRNA pseudouridine synthesis"/>
    <property type="evidence" value="ECO:0007669"/>
    <property type="project" value="UniProtKB-UniRule"/>
</dbReference>
<dbReference type="InterPro" id="IPR020103">
    <property type="entry name" value="PsdUridine_synth_cat_dom_sf"/>
</dbReference>
<comment type="catalytic activity">
    <reaction evidence="4 7">
        <text>uridine(38/39/40) in tRNA = pseudouridine(38/39/40) in tRNA</text>
        <dbReference type="Rhea" id="RHEA:22376"/>
        <dbReference type="Rhea" id="RHEA-COMP:10085"/>
        <dbReference type="Rhea" id="RHEA-COMP:10087"/>
        <dbReference type="ChEBI" id="CHEBI:65314"/>
        <dbReference type="ChEBI" id="CHEBI:65315"/>
        <dbReference type="EC" id="5.4.99.12"/>
    </reaction>
</comment>
<feature type="domain" description="Pseudouridine synthase I TruA alpha/beta" evidence="8">
    <location>
        <begin position="148"/>
        <end position="241"/>
    </location>
</feature>
<gene>
    <name evidence="4 9" type="primary">truA</name>
    <name evidence="9" type="ORF">ESB13_21355</name>
</gene>
<keyword evidence="3 4" id="KW-0413">Isomerase</keyword>
<dbReference type="PIRSF" id="PIRSF001430">
    <property type="entry name" value="tRNA_psdUrid_synth"/>
    <property type="match status" value="1"/>
</dbReference>
<evidence type="ECO:0000256" key="7">
    <source>
        <dbReference type="RuleBase" id="RU003792"/>
    </source>
</evidence>
<dbReference type="RefSeq" id="WP_129005729.1">
    <property type="nucleotide sequence ID" value="NZ_SDHZ01000004.1"/>
</dbReference>
<dbReference type="CDD" id="cd02570">
    <property type="entry name" value="PseudoU_synth_EcTruA"/>
    <property type="match status" value="1"/>
</dbReference>
<evidence type="ECO:0000256" key="6">
    <source>
        <dbReference type="PIRSR" id="PIRSR001430-2"/>
    </source>
</evidence>
<comment type="similarity">
    <text evidence="1 4 7">Belongs to the tRNA pseudouridine synthase TruA family.</text>
</comment>
<dbReference type="Proteomes" id="UP000290545">
    <property type="component" value="Unassembled WGS sequence"/>
</dbReference>
<dbReference type="GO" id="GO:0160147">
    <property type="term" value="F:tRNA pseudouridine(38-40) synthase activity"/>
    <property type="evidence" value="ECO:0007669"/>
    <property type="project" value="UniProtKB-EC"/>
</dbReference>
<dbReference type="HAMAP" id="MF_00171">
    <property type="entry name" value="TruA"/>
    <property type="match status" value="1"/>
</dbReference>